<organism evidence="4 5">
    <name type="scientific">Podospora didyma</name>
    <dbReference type="NCBI Taxonomy" id="330526"/>
    <lineage>
        <taxon>Eukaryota</taxon>
        <taxon>Fungi</taxon>
        <taxon>Dikarya</taxon>
        <taxon>Ascomycota</taxon>
        <taxon>Pezizomycotina</taxon>
        <taxon>Sordariomycetes</taxon>
        <taxon>Sordariomycetidae</taxon>
        <taxon>Sordariales</taxon>
        <taxon>Podosporaceae</taxon>
        <taxon>Podospora</taxon>
    </lineage>
</organism>
<evidence type="ECO:0000313" key="5">
    <source>
        <dbReference type="Proteomes" id="UP001285441"/>
    </source>
</evidence>
<gene>
    <name evidence="4" type="ORF">B0H63DRAFT_416826</name>
</gene>
<keyword evidence="2" id="KW-0732">Signal</keyword>
<accession>A0AAE0NI67</accession>
<evidence type="ECO:0000313" key="4">
    <source>
        <dbReference type="EMBL" id="KAK3381949.1"/>
    </source>
</evidence>
<proteinExistence type="predicted"/>
<keyword evidence="5" id="KW-1185">Reference proteome</keyword>
<evidence type="ECO:0000259" key="3">
    <source>
        <dbReference type="Pfam" id="PF00775"/>
    </source>
</evidence>
<feature type="chain" id="PRO_5042123809" evidence="2">
    <location>
        <begin position="19"/>
        <end position="354"/>
    </location>
</feature>
<dbReference type="InterPro" id="IPR015889">
    <property type="entry name" value="Intradiol_dOase_core"/>
</dbReference>
<feature type="signal peptide" evidence="2">
    <location>
        <begin position="1"/>
        <end position="18"/>
    </location>
</feature>
<evidence type="ECO:0000256" key="1">
    <source>
        <dbReference type="SAM" id="MobiDB-lite"/>
    </source>
</evidence>
<dbReference type="SUPFAM" id="SSF49482">
    <property type="entry name" value="Aromatic compound dioxygenase"/>
    <property type="match status" value="1"/>
</dbReference>
<comment type="caution">
    <text evidence="4">The sequence shown here is derived from an EMBL/GenBank/DDBJ whole genome shotgun (WGS) entry which is preliminary data.</text>
</comment>
<dbReference type="AlphaFoldDB" id="A0AAE0NI67"/>
<feature type="region of interest" description="Disordered" evidence="1">
    <location>
        <begin position="335"/>
        <end position="354"/>
    </location>
</feature>
<dbReference type="Pfam" id="PF00775">
    <property type="entry name" value="Dioxygenase_C"/>
    <property type="match status" value="1"/>
</dbReference>
<dbReference type="PANTHER" id="PTHR34315:SF1">
    <property type="entry name" value="INTRADIOL RING-CLEAVAGE DIOXYGENASES DOMAIN-CONTAINING PROTEIN-RELATED"/>
    <property type="match status" value="1"/>
</dbReference>
<protein>
    <submittedName>
        <fullName evidence="4">Intradiol ring-cleavage dioxygenase</fullName>
    </submittedName>
</protein>
<feature type="domain" description="Intradiol ring-cleavage dioxygenases" evidence="3">
    <location>
        <begin position="118"/>
        <end position="219"/>
    </location>
</feature>
<dbReference type="GO" id="GO:0016702">
    <property type="term" value="F:oxidoreductase activity, acting on single donors with incorporation of molecular oxygen, incorporation of two atoms of oxygen"/>
    <property type="evidence" value="ECO:0007669"/>
    <property type="project" value="InterPro"/>
</dbReference>
<dbReference type="PANTHER" id="PTHR34315">
    <property type="match status" value="1"/>
</dbReference>
<dbReference type="GO" id="GO:0008199">
    <property type="term" value="F:ferric iron binding"/>
    <property type="evidence" value="ECO:0007669"/>
    <property type="project" value="InterPro"/>
</dbReference>
<keyword evidence="4" id="KW-0223">Dioxygenase</keyword>
<evidence type="ECO:0000256" key="2">
    <source>
        <dbReference type="SAM" id="SignalP"/>
    </source>
</evidence>
<sequence length="354" mass="37819">MHFTSLLAGALATTLVAAHPGHDHTAEMAERAEMLSQFTRRDLGHCAEQIKARGLEARNIARRTKLHTKLSKKAHLKNRDLSDLNKTHHSTCNYNLDTPLGTIFSGNNTCVLSPEVTEGPYYVAGEFVRKDITEGQAGVPVTLDIQVIDMETCEPLSGAYLEIWHCNTTGVYSGVVAGGNGDQNPANINSTFLRGLQLTDADGVAQFETLFPGHYTGRAPHIHAMVHPDAVEQANGTIMDTTASHVGQVFFDQALIDQVEATGVYKTNTQPLMLNANDGILRQEAATTDPFVEYVLLGDTVEEGLLGWIAFAVNSTLHKEVSAAVRLYDTGGVANPNAGPPGGGPPGGFPGGPP</sequence>
<feature type="compositionally biased region" description="Pro residues" evidence="1">
    <location>
        <begin position="338"/>
        <end position="354"/>
    </location>
</feature>
<dbReference type="CDD" id="cd03457">
    <property type="entry name" value="intradiol_dioxygenase_like"/>
    <property type="match status" value="1"/>
</dbReference>
<keyword evidence="4" id="KW-0560">Oxidoreductase</keyword>
<dbReference type="Gene3D" id="2.60.130.10">
    <property type="entry name" value="Aromatic compound dioxygenase"/>
    <property type="match status" value="1"/>
</dbReference>
<dbReference type="Proteomes" id="UP001285441">
    <property type="component" value="Unassembled WGS sequence"/>
</dbReference>
<dbReference type="InterPro" id="IPR000627">
    <property type="entry name" value="Intradiol_dOase_C"/>
</dbReference>
<reference evidence="4" key="2">
    <citation type="submission" date="2023-06" db="EMBL/GenBank/DDBJ databases">
        <authorList>
            <consortium name="Lawrence Berkeley National Laboratory"/>
            <person name="Haridas S."/>
            <person name="Hensen N."/>
            <person name="Bonometti L."/>
            <person name="Westerberg I."/>
            <person name="Brannstrom I.O."/>
            <person name="Guillou S."/>
            <person name="Cros-Aarteil S."/>
            <person name="Calhoun S."/>
            <person name="Kuo A."/>
            <person name="Mondo S."/>
            <person name="Pangilinan J."/>
            <person name="Riley R."/>
            <person name="LaButti K."/>
            <person name="Andreopoulos B."/>
            <person name="Lipzen A."/>
            <person name="Chen C."/>
            <person name="Yanf M."/>
            <person name="Daum C."/>
            <person name="Ng V."/>
            <person name="Clum A."/>
            <person name="Steindorff A."/>
            <person name="Ohm R."/>
            <person name="Martin F."/>
            <person name="Silar P."/>
            <person name="Natvig D."/>
            <person name="Lalanne C."/>
            <person name="Gautier V."/>
            <person name="Ament-velasquez S.L."/>
            <person name="Kruys A."/>
            <person name="Hutchinson M.I."/>
            <person name="Powell A.J."/>
            <person name="Barry K."/>
            <person name="Miller A.N."/>
            <person name="Grigoriev I.V."/>
            <person name="Debuchy R."/>
            <person name="Gladieux P."/>
            <person name="Thoren M.H."/>
            <person name="Johannesson H."/>
        </authorList>
    </citation>
    <scope>NUCLEOTIDE SEQUENCE</scope>
    <source>
        <strain evidence="4">CBS 232.78</strain>
    </source>
</reference>
<dbReference type="EMBL" id="JAULSW010000005">
    <property type="protein sequence ID" value="KAK3381949.1"/>
    <property type="molecule type" value="Genomic_DNA"/>
</dbReference>
<feature type="non-terminal residue" evidence="4">
    <location>
        <position position="1"/>
    </location>
</feature>
<reference evidence="4" key="1">
    <citation type="journal article" date="2023" name="Mol. Phylogenet. Evol.">
        <title>Genome-scale phylogeny and comparative genomics of the fungal order Sordariales.</title>
        <authorList>
            <person name="Hensen N."/>
            <person name="Bonometti L."/>
            <person name="Westerberg I."/>
            <person name="Brannstrom I.O."/>
            <person name="Guillou S."/>
            <person name="Cros-Aarteil S."/>
            <person name="Calhoun S."/>
            <person name="Haridas S."/>
            <person name="Kuo A."/>
            <person name="Mondo S."/>
            <person name="Pangilinan J."/>
            <person name="Riley R."/>
            <person name="LaButti K."/>
            <person name="Andreopoulos B."/>
            <person name="Lipzen A."/>
            <person name="Chen C."/>
            <person name="Yan M."/>
            <person name="Daum C."/>
            <person name="Ng V."/>
            <person name="Clum A."/>
            <person name="Steindorff A."/>
            <person name="Ohm R.A."/>
            <person name="Martin F."/>
            <person name="Silar P."/>
            <person name="Natvig D.O."/>
            <person name="Lalanne C."/>
            <person name="Gautier V."/>
            <person name="Ament-Velasquez S.L."/>
            <person name="Kruys A."/>
            <person name="Hutchinson M.I."/>
            <person name="Powell A.J."/>
            <person name="Barry K."/>
            <person name="Miller A.N."/>
            <person name="Grigoriev I.V."/>
            <person name="Debuchy R."/>
            <person name="Gladieux P."/>
            <person name="Hiltunen Thoren M."/>
            <person name="Johannesson H."/>
        </authorList>
    </citation>
    <scope>NUCLEOTIDE SEQUENCE</scope>
    <source>
        <strain evidence="4">CBS 232.78</strain>
    </source>
</reference>
<name>A0AAE0NI67_9PEZI</name>